<protein>
    <submittedName>
        <fullName evidence="3">Site-specific recombinase XerD</fullName>
    </submittedName>
</protein>
<evidence type="ECO:0000313" key="3">
    <source>
        <dbReference type="EMBL" id="CUO80740.1"/>
    </source>
</evidence>
<proteinExistence type="predicted"/>
<dbReference type="PROSITE" id="PS51898">
    <property type="entry name" value="TYR_RECOMBINASE"/>
    <property type="match status" value="1"/>
</dbReference>
<feature type="domain" description="Tyr recombinase" evidence="2">
    <location>
        <begin position="215"/>
        <end position="400"/>
    </location>
</feature>
<dbReference type="InterPro" id="IPR050090">
    <property type="entry name" value="Tyrosine_recombinase_XerCD"/>
</dbReference>
<dbReference type="RefSeq" id="WP_005841879.1">
    <property type="nucleotide sequence ID" value="NZ_CYZI01000019.1"/>
</dbReference>
<dbReference type="EMBL" id="CYZI01000019">
    <property type="protein sequence ID" value="CUO80740.1"/>
    <property type="molecule type" value="Genomic_DNA"/>
</dbReference>
<reference evidence="3 4" key="1">
    <citation type="submission" date="2015-09" db="EMBL/GenBank/DDBJ databases">
        <authorList>
            <consortium name="Pathogen Informatics"/>
        </authorList>
    </citation>
    <scope>NUCLEOTIDE SEQUENCE [LARGE SCALE GENOMIC DNA]</scope>
    <source>
        <strain evidence="3 4">2789STDY5834842</strain>
    </source>
</reference>
<gene>
    <name evidence="3" type="primary">xerD_5</name>
    <name evidence="3" type="ORF">ERS852457_02814</name>
</gene>
<dbReference type="InterPro" id="IPR002104">
    <property type="entry name" value="Integrase_catalytic"/>
</dbReference>
<name>A0A174I6A3_PHOVU</name>
<sequence length="418" mass="48653">MRIGKLDLLRERVMSFLQSRGYKQGSFKMYNRTYNELAHFMEQKKIAEYDNSVGYQFLQYRFLNRDYQTLTVREKLRYRHIDALNQLLESNEVRARTLKKPYEFGGEKGYPFRLFLKDLQSTGRQSASIRRSEIRLYDLYKYWVSADLDAATFGLQEGILYIQKLDKELTTGGREEAITKVRAFLFYMCERGLLPDNNPERWKELFKHRFLKSPKIPSVYTPQEVEAIINAIDRTTSRGKRDYAIILLGARYGLRNSDIRGLRFCNLDWENNRLCFAQQKTGKRVTLPLSEEVGMAIIDYIQHSRPKVDLPYVFLSFKTPYNPLAKNAVANTITEWMHNAGVDFATRRHGSHILRHSLATSLLSNEVTLPVISETLGHSNSQVTTAYLRVSVDLLRQCALDVPFIPTTIYDNLYGESK</sequence>
<evidence type="ECO:0000313" key="4">
    <source>
        <dbReference type="Proteomes" id="UP000095333"/>
    </source>
</evidence>
<dbReference type="AlphaFoldDB" id="A0A174I6A3"/>
<dbReference type="InterPro" id="IPR013762">
    <property type="entry name" value="Integrase-like_cat_sf"/>
</dbReference>
<evidence type="ECO:0000259" key="2">
    <source>
        <dbReference type="PROSITE" id="PS51898"/>
    </source>
</evidence>
<dbReference type="Proteomes" id="UP000095333">
    <property type="component" value="Unassembled WGS sequence"/>
</dbReference>
<dbReference type="PANTHER" id="PTHR30349">
    <property type="entry name" value="PHAGE INTEGRASE-RELATED"/>
    <property type="match status" value="1"/>
</dbReference>
<dbReference type="InterPro" id="IPR011010">
    <property type="entry name" value="DNA_brk_join_enz"/>
</dbReference>
<dbReference type="Gene3D" id="1.10.443.10">
    <property type="entry name" value="Intergrase catalytic core"/>
    <property type="match status" value="1"/>
</dbReference>
<keyword evidence="1" id="KW-0233">DNA recombination</keyword>
<evidence type="ECO:0000256" key="1">
    <source>
        <dbReference type="ARBA" id="ARBA00023172"/>
    </source>
</evidence>
<accession>A0A174I6A3</accession>
<dbReference type="Pfam" id="PF00589">
    <property type="entry name" value="Phage_integrase"/>
    <property type="match status" value="1"/>
</dbReference>
<dbReference type="GO" id="GO:0015074">
    <property type="term" value="P:DNA integration"/>
    <property type="evidence" value="ECO:0007669"/>
    <property type="project" value="InterPro"/>
</dbReference>
<dbReference type="PANTHER" id="PTHR30349:SF90">
    <property type="entry name" value="TYROSINE RECOMBINASE XERD"/>
    <property type="match status" value="1"/>
</dbReference>
<dbReference type="GO" id="GO:0003677">
    <property type="term" value="F:DNA binding"/>
    <property type="evidence" value="ECO:0007669"/>
    <property type="project" value="InterPro"/>
</dbReference>
<dbReference type="SUPFAM" id="SSF56349">
    <property type="entry name" value="DNA breaking-rejoining enzymes"/>
    <property type="match status" value="1"/>
</dbReference>
<dbReference type="CDD" id="cd01188">
    <property type="entry name" value="INT_RitA_C_like"/>
    <property type="match status" value="1"/>
</dbReference>
<organism evidence="3 4">
    <name type="scientific">Phocaeicola vulgatus</name>
    <name type="common">Bacteroides vulgatus</name>
    <dbReference type="NCBI Taxonomy" id="821"/>
    <lineage>
        <taxon>Bacteria</taxon>
        <taxon>Pseudomonadati</taxon>
        <taxon>Bacteroidota</taxon>
        <taxon>Bacteroidia</taxon>
        <taxon>Bacteroidales</taxon>
        <taxon>Bacteroidaceae</taxon>
        <taxon>Phocaeicola</taxon>
    </lineage>
</organism>
<dbReference type="GO" id="GO:0006310">
    <property type="term" value="P:DNA recombination"/>
    <property type="evidence" value="ECO:0007669"/>
    <property type="project" value="UniProtKB-KW"/>
</dbReference>